<evidence type="ECO:0000256" key="7">
    <source>
        <dbReference type="ARBA" id="ARBA00023136"/>
    </source>
</evidence>
<dbReference type="InterPro" id="IPR010227">
    <property type="entry name" value="NADH_Q_OxRdtase_chainM/4"/>
</dbReference>
<feature type="domain" description="NADH:quinone oxidoreductase/Mrp antiporter transmembrane" evidence="10">
    <location>
        <begin position="136"/>
        <end position="195"/>
    </location>
</feature>
<keyword evidence="5 9" id="KW-1133">Transmembrane helix</keyword>
<dbReference type="InterPro" id="IPR000260">
    <property type="entry name" value="NADH4_N"/>
</dbReference>
<gene>
    <name evidence="12" type="primary">ndhD1_2</name>
    <name evidence="12" type="ORF">ETAA8_35790</name>
</gene>
<dbReference type="EMBL" id="CP036274">
    <property type="protein sequence ID" value="QDU28478.1"/>
    <property type="molecule type" value="Genomic_DNA"/>
</dbReference>
<evidence type="ECO:0000256" key="3">
    <source>
        <dbReference type="ARBA" id="ARBA00022692"/>
    </source>
</evidence>
<organism evidence="12 13">
    <name type="scientific">Anatilimnocola aggregata</name>
    <dbReference type="NCBI Taxonomy" id="2528021"/>
    <lineage>
        <taxon>Bacteria</taxon>
        <taxon>Pseudomonadati</taxon>
        <taxon>Planctomycetota</taxon>
        <taxon>Planctomycetia</taxon>
        <taxon>Pirellulales</taxon>
        <taxon>Pirellulaceae</taxon>
        <taxon>Anatilimnocola</taxon>
    </lineage>
</organism>
<evidence type="ECO:0000256" key="1">
    <source>
        <dbReference type="ARBA" id="ARBA00004127"/>
    </source>
</evidence>
<dbReference type="GO" id="GO:0042773">
    <property type="term" value="P:ATP synthesis coupled electron transport"/>
    <property type="evidence" value="ECO:0007669"/>
    <property type="project" value="InterPro"/>
</dbReference>
<dbReference type="Proteomes" id="UP000315017">
    <property type="component" value="Chromosome"/>
</dbReference>
<dbReference type="GO" id="GO:0008137">
    <property type="term" value="F:NADH dehydrogenase (ubiquinone) activity"/>
    <property type="evidence" value="ECO:0007669"/>
    <property type="project" value="InterPro"/>
</dbReference>
<keyword evidence="12" id="KW-0560">Oxidoreductase</keyword>
<sequence>MDPALLLLSLIVFLPVIAALIIALIPADQVDMIRYVTLAATGVVLVLCVIGFLGNSPTAYDTAEAQMQNTFNVAWIPSFDIEYLMGLDGISFPLVMLTAFVSVLAMGASWSITKYVKGYCILFLLLETGMLGVFMALDFFLFYVFWEVMLLPMYFLIGVWGGPRKEYAAIKFFLYTLLGSVLMLIAILMLYFAGDLQTLRNEYVAQPDSTDRPIRWEELHLGDAVNEKLGVKIVGKKTSALVFVRKAEAADRALQIKAVSGAATAAAHDAATNVVTVTLAEGAKATDVAAAINGNEATAKVLFARGGSGPQPLVVDQEVALAPFQVPATDPATKAVVQPVHTFNILALSALGQHTKVFDSQILGRSLQWWAFLLLFIGFIIKVPSVPVHTWLPDAHVEAPTPISMILAGVLLKMGGYGILRICYPICPHGGYDLMWVVCILGVVSMVYGAFAALAQKDFKRMVAYSSVSHMGYVLLGIGVWSATAGNLFDPDYWNMGVKGAMFQMIGHGVSSAGMFFMVGIIYDRVHHRNLEEFGGLFGRMPVYTAMAMGLFFAGLGLPALCGFIGEVFVVLSVWKFSMVLAVISAAVVVLTAAYILWALQRVYLGAEYKGPHGDHITPTNARENLIGMTLLFFAILLGVFPQQTVLTYMDKTIDRQVNDLARWTAEVKQPMLDAERTQKAEAKAKAETEKVSVRPLPAIEAPVVAQVNSDS</sequence>
<feature type="transmembrane region" description="Helical" evidence="9">
    <location>
        <begin position="369"/>
        <end position="392"/>
    </location>
</feature>
<reference evidence="12 13" key="1">
    <citation type="submission" date="2019-02" db="EMBL/GenBank/DDBJ databases">
        <title>Deep-cultivation of Planctomycetes and their phenomic and genomic characterization uncovers novel biology.</title>
        <authorList>
            <person name="Wiegand S."/>
            <person name="Jogler M."/>
            <person name="Boedeker C."/>
            <person name="Pinto D."/>
            <person name="Vollmers J."/>
            <person name="Rivas-Marin E."/>
            <person name="Kohn T."/>
            <person name="Peeters S.H."/>
            <person name="Heuer A."/>
            <person name="Rast P."/>
            <person name="Oberbeckmann S."/>
            <person name="Bunk B."/>
            <person name="Jeske O."/>
            <person name="Meyerdierks A."/>
            <person name="Storesund J.E."/>
            <person name="Kallscheuer N."/>
            <person name="Luecker S."/>
            <person name="Lage O.M."/>
            <person name="Pohl T."/>
            <person name="Merkel B.J."/>
            <person name="Hornburger P."/>
            <person name="Mueller R.-W."/>
            <person name="Bruemmer F."/>
            <person name="Labrenz M."/>
            <person name="Spormann A.M."/>
            <person name="Op den Camp H."/>
            <person name="Overmann J."/>
            <person name="Amann R."/>
            <person name="Jetten M.S.M."/>
            <person name="Mascher T."/>
            <person name="Medema M.H."/>
            <person name="Devos D.P."/>
            <person name="Kaster A.-K."/>
            <person name="Ovreas L."/>
            <person name="Rohde M."/>
            <person name="Galperin M.Y."/>
            <person name="Jogler C."/>
        </authorList>
    </citation>
    <scope>NUCLEOTIDE SEQUENCE [LARGE SCALE GENOMIC DNA]</scope>
    <source>
        <strain evidence="12 13">ETA_A8</strain>
    </source>
</reference>
<dbReference type="InterPro" id="IPR001750">
    <property type="entry name" value="ND/Mrp_TM"/>
</dbReference>
<dbReference type="Pfam" id="PF01059">
    <property type="entry name" value="Oxidored_q5_N"/>
    <property type="match status" value="1"/>
</dbReference>
<dbReference type="PRINTS" id="PR01437">
    <property type="entry name" value="NUOXDRDTASE4"/>
</dbReference>
<dbReference type="OrthoDB" id="9807568at2"/>
<comment type="subcellular location">
    <subcellularLocation>
        <location evidence="1">Endomembrane system</location>
        <topology evidence="1">Multi-pass membrane protein</topology>
    </subcellularLocation>
    <subcellularLocation>
        <location evidence="8">Membrane</location>
        <topology evidence="8">Multi-pass membrane protein</topology>
    </subcellularLocation>
</comment>
<dbReference type="PANTHER" id="PTHR43507">
    <property type="entry name" value="NADH-UBIQUINONE OXIDOREDUCTASE CHAIN 4"/>
    <property type="match status" value="1"/>
</dbReference>
<dbReference type="GO" id="GO:0016020">
    <property type="term" value="C:membrane"/>
    <property type="evidence" value="ECO:0007669"/>
    <property type="project" value="UniProtKB-SubCell"/>
</dbReference>
<feature type="transmembrane region" description="Helical" evidence="9">
    <location>
        <begin position="501"/>
        <end position="523"/>
    </location>
</feature>
<evidence type="ECO:0000313" key="13">
    <source>
        <dbReference type="Proteomes" id="UP000315017"/>
    </source>
</evidence>
<dbReference type="GO" id="GO:0003954">
    <property type="term" value="F:NADH dehydrogenase activity"/>
    <property type="evidence" value="ECO:0007669"/>
    <property type="project" value="TreeGrafter"/>
</dbReference>
<dbReference type="InterPro" id="IPR003918">
    <property type="entry name" value="NADH_UbQ_OxRdtase"/>
</dbReference>
<dbReference type="PANTHER" id="PTHR43507:SF1">
    <property type="entry name" value="NADH-UBIQUINONE OXIDOREDUCTASE CHAIN 4"/>
    <property type="match status" value="1"/>
</dbReference>
<feature type="domain" description="NADH:ubiquinone oxidoreductase chain 4 N-terminal" evidence="11">
    <location>
        <begin position="79"/>
        <end position="127"/>
    </location>
</feature>
<dbReference type="Pfam" id="PF00361">
    <property type="entry name" value="Proton_antipo_M"/>
    <property type="match status" value="2"/>
</dbReference>
<name>A0A517YE20_9BACT</name>
<evidence type="ECO:0000256" key="6">
    <source>
        <dbReference type="ARBA" id="ARBA00023027"/>
    </source>
</evidence>
<keyword evidence="6" id="KW-0520">NAD</keyword>
<dbReference type="GO" id="GO:0048039">
    <property type="term" value="F:ubiquinone binding"/>
    <property type="evidence" value="ECO:0007669"/>
    <property type="project" value="TreeGrafter"/>
</dbReference>
<feature type="transmembrane region" description="Helical" evidence="9">
    <location>
        <begin position="543"/>
        <end position="566"/>
    </location>
</feature>
<feature type="transmembrane region" description="Helical" evidence="9">
    <location>
        <begin position="6"/>
        <end position="25"/>
    </location>
</feature>
<feature type="transmembrane region" description="Helical" evidence="9">
    <location>
        <begin position="119"/>
        <end position="137"/>
    </location>
</feature>
<dbReference type="GO" id="GO:0015990">
    <property type="term" value="P:electron transport coupled proton transport"/>
    <property type="evidence" value="ECO:0007669"/>
    <property type="project" value="TreeGrafter"/>
</dbReference>
<feature type="transmembrane region" description="Helical" evidence="9">
    <location>
        <begin position="626"/>
        <end position="642"/>
    </location>
</feature>
<evidence type="ECO:0000313" key="12">
    <source>
        <dbReference type="EMBL" id="QDU28478.1"/>
    </source>
</evidence>
<keyword evidence="7 9" id="KW-0472">Membrane</keyword>
<feature type="transmembrane region" description="Helical" evidence="9">
    <location>
        <begin position="578"/>
        <end position="600"/>
    </location>
</feature>
<feature type="transmembrane region" description="Helical" evidence="9">
    <location>
        <begin position="462"/>
        <end position="481"/>
    </location>
</feature>
<dbReference type="EC" id="1.6.5.-" evidence="12"/>
<feature type="transmembrane region" description="Helical" evidence="9">
    <location>
        <begin position="172"/>
        <end position="193"/>
    </location>
</feature>
<evidence type="ECO:0000259" key="11">
    <source>
        <dbReference type="Pfam" id="PF01059"/>
    </source>
</evidence>
<keyword evidence="4" id="KW-1278">Translocase</keyword>
<accession>A0A517YE20</accession>
<dbReference type="GO" id="GO:0012505">
    <property type="term" value="C:endomembrane system"/>
    <property type="evidence" value="ECO:0007669"/>
    <property type="project" value="UniProtKB-SubCell"/>
</dbReference>
<proteinExistence type="inferred from homology"/>
<dbReference type="RefSeq" id="WP_145090836.1">
    <property type="nucleotide sequence ID" value="NZ_CP036274.1"/>
</dbReference>
<evidence type="ECO:0000259" key="10">
    <source>
        <dbReference type="Pfam" id="PF00361"/>
    </source>
</evidence>
<dbReference type="KEGG" id="aagg:ETAA8_35790"/>
<keyword evidence="3 8" id="KW-0812">Transmembrane</keyword>
<dbReference type="NCBIfam" id="TIGR01972">
    <property type="entry name" value="NDH_I_M"/>
    <property type="match status" value="1"/>
</dbReference>
<comment type="similarity">
    <text evidence="2">Belongs to the complex I subunit 4 family.</text>
</comment>
<feature type="transmembrane region" description="Helical" evidence="9">
    <location>
        <begin position="404"/>
        <end position="422"/>
    </location>
</feature>
<evidence type="ECO:0000256" key="8">
    <source>
        <dbReference type="RuleBase" id="RU000320"/>
    </source>
</evidence>
<feature type="transmembrane region" description="Helical" evidence="9">
    <location>
        <begin position="32"/>
        <end position="53"/>
    </location>
</feature>
<evidence type="ECO:0000256" key="4">
    <source>
        <dbReference type="ARBA" id="ARBA00022967"/>
    </source>
</evidence>
<feature type="transmembrane region" description="Helical" evidence="9">
    <location>
        <begin position="434"/>
        <end position="455"/>
    </location>
</feature>
<dbReference type="AlphaFoldDB" id="A0A517YE20"/>
<feature type="transmembrane region" description="Helical" evidence="9">
    <location>
        <begin position="90"/>
        <end position="112"/>
    </location>
</feature>
<evidence type="ECO:0000256" key="5">
    <source>
        <dbReference type="ARBA" id="ARBA00022989"/>
    </source>
</evidence>
<keyword evidence="13" id="KW-1185">Reference proteome</keyword>
<evidence type="ECO:0000256" key="2">
    <source>
        <dbReference type="ARBA" id="ARBA00009025"/>
    </source>
</evidence>
<evidence type="ECO:0000256" key="9">
    <source>
        <dbReference type="SAM" id="Phobius"/>
    </source>
</evidence>
<feature type="transmembrane region" description="Helical" evidence="9">
    <location>
        <begin position="143"/>
        <end position="160"/>
    </location>
</feature>
<feature type="domain" description="NADH:quinone oxidoreductase/Mrp antiporter transmembrane" evidence="10">
    <location>
        <begin position="360"/>
        <end position="586"/>
    </location>
</feature>
<protein>
    <submittedName>
        <fullName evidence="12">NAD(P)H-quinone oxidoreductase chain 4 1</fullName>
        <ecNumber evidence="12">1.6.5.-</ecNumber>
    </submittedName>
</protein>